<dbReference type="PROSITE" id="PS51257">
    <property type="entry name" value="PROKAR_LIPOPROTEIN"/>
    <property type="match status" value="1"/>
</dbReference>
<evidence type="ECO:0000313" key="1">
    <source>
        <dbReference type="EMBL" id="MBF6058111.1"/>
    </source>
</evidence>
<organism evidence="1 2">
    <name type="scientific">Thiomicrorhabdus heinhorstiae</name>
    <dbReference type="NCBI Taxonomy" id="2748010"/>
    <lineage>
        <taxon>Bacteria</taxon>
        <taxon>Pseudomonadati</taxon>
        <taxon>Pseudomonadota</taxon>
        <taxon>Gammaproteobacteria</taxon>
        <taxon>Thiotrichales</taxon>
        <taxon>Piscirickettsiaceae</taxon>
        <taxon>Thiomicrorhabdus</taxon>
    </lineage>
</organism>
<comment type="caution">
    <text evidence="1">The sequence shown here is derived from an EMBL/GenBank/DDBJ whole genome shotgun (WGS) entry which is preliminary data.</text>
</comment>
<accession>A0ABS0C1K6</accession>
<reference evidence="1 2" key="1">
    <citation type="submission" date="2020-11" db="EMBL/GenBank/DDBJ databases">
        <title>Sulfur oxidizing isolate from Hospital Hole Sinkhole.</title>
        <authorList>
            <person name="Scott K.M."/>
        </authorList>
    </citation>
    <scope>NUCLEOTIDE SEQUENCE [LARGE SCALE GENOMIC DNA]</scope>
    <source>
        <strain evidence="1 2">HH1</strain>
    </source>
</reference>
<protein>
    <submittedName>
        <fullName evidence="1">Uncharacterized protein</fullName>
    </submittedName>
</protein>
<dbReference type="EMBL" id="JACBGI020000011">
    <property type="protein sequence ID" value="MBF6058111.1"/>
    <property type="molecule type" value="Genomic_DNA"/>
</dbReference>
<keyword evidence="2" id="KW-1185">Reference proteome</keyword>
<dbReference type="Proteomes" id="UP001193680">
    <property type="component" value="Unassembled WGS sequence"/>
</dbReference>
<sequence>MKLFAKTTMTAAMAALLLSGCGGGSDSTEDSYESGLPENLTLSFIDAASPQYFSLNTDDDSVTDLNELAAASGDSSVQKLALNDTSVLGSIFYWPDFRVVDGEKKLDGKYLVMKPDYVAGDAIDSTKFVQLVHFHGTELAAHSADEFEAPEEGSNKALAMERLNAYVTEQNELKEEIAEVLPEDQTLCRAYVDPYLKFELEQDTAAETTEEATEDEAHDHGDLMHFALTKSGRVYFYKEGENGLESAQGFVVLDDVEQIENCERTTIARSSEDGVLIFVPDSQSLYLVDSHGADYHQHSQWSVPEVLQNDGLYLDMMAVLGEGAEHDHEESEEE</sequence>
<proteinExistence type="predicted"/>
<dbReference type="RefSeq" id="WP_185978255.1">
    <property type="nucleotide sequence ID" value="NZ_JACBGI020000011.1"/>
</dbReference>
<name>A0ABS0C1K6_9GAMM</name>
<gene>
    <name evidence="1" type="ORF">H8792_007125</name>
</gene>
<evidence type="ECO:0000313" key="2">
    <source>
        <dbReference type="Proteomes" id="UP001193680"/>
    </source>
</evidence>